<proteinExistence type="predicted"/>
<evidence type="ECO:0000313" key="3">
    <source>
        <dbReference type="Proteomes" id="UP000323439"/>
    </source>
</evidence>
<organism evidence="2 3">
    <name type="scientific">Methanobrevibacter millerae</name>
    <dbReference type="NCBI Taxonomy" id="230361"/>
    <lineage>
        <taxon>Archaea</taxon>
        <taxon>Methanobacteriati</taxon>
        <taxon>Methanobacteriota</taxon>
        <taxon>Methanomada group</taxon>
        <taxon>Methanobacteria</taxon>
        <taxon>Methanobacteriales</taxon>
        <taxon>Methanobacteriaceae</taxon>
        <taxon>Methanobrevibacter</taxon>
    </lineage>
</organism>
<feature type="transmembrane region" description="Helical" evidence="1">
    <location>
        <begin position="178"/>
        <end position="199"/>
    </location>
</feature>
<feature type="transmembrane region" description="Helical" evidence="1">
    <location>
        <begin position="21"/>
        <end position="41"/>
    </location>
</feature>
<feature type="transmembrane region" description="Helical" evidence="1">
    <location>
        <begin position="67"/>
        <end position="91"/>
    </location>
</feature>
<dbReference type="OrthoDB" id="377230at2157"/>
<dbReference type="Proteomes" id="UP000323439">
    <property type="component" value="Unassembled WGS sequence"/>
</dbReference>
<keyword evidence="3" id="KW-1185">Reference proteome</keyword>
<accession>A0A1G5VLZ8</accession>
<keyword evidence="1" id="KW-0812">Transmembrane</keyword>
<sequence>MMSFFESYFKYVEGAFADHQFLFLLTLLIGISCWVGGYFLADWIFTPQELTYYEYLAQETFFSFGDMMYIIVNNCLINISSYFEAIFFGFGPVYDMAINMGMSGVISRATEIACGDPFLFLKLTCLHGFFEDLSTILNSFAGFILFSFVVRFIKNLFSPSYNLADGRFLNSWKINKKHLYQSVAIFILGLAVMIFAGFLEEYISIPFGNLVAAIF</sequence>
<evidence type="ECO:0000313" key="2">
    <source>
        <dbReference type="EMBL" id="SDA46748.1"/>
    </source>
</evidence>
<keyword evidence="1" id="KW-1133">Transmembrane helix</keyword>
<evidence type="ECO:0000256" key="1">
    <source>
        <dbReference type="SAM" id="Phobius"/>
    </source>
</evidence>
<gene>
    <name evidence="2" type="ORF">SAMN02910315_00731</name>
</gene>
<name>A0A1G5VLZ8_9EURY</name>
<protein>
    <submittedName>
        <fullName evidence="2">Stage II sporulation protein M</fullName>
    </submittedName>
</protein>
<dbReference type="AlphaFoldDB" id="A0A1G5VLZ8"/>
<keyword evidence="1" id="KW-0472">Membrane</keyword>
<dbReference type="EMBL" id="FMXB01000004">
    <property type="protein sequence ID" value="SDA46748.1"/>
    <property type="molecule type" value="Genomic_DNA"/>
</dbReference>
<reference evidence="2 3" key="1">
    <citation type="submission" date="2016-10" db="EMBL/GenBank/DDBJ databases">
        <authorList>
            <person name="Varghese N."/>
            <person name="Submissions S."/>
        </authorList>
    </citation>
    <scope>NUCLEOTIDE SEQUENCE [LARGE SCALE GENOMIC DNA]</scope>
    <source>
        <strain evidence="2 3">DSM 16643</strain>
    </source>
</reference>